<feature type="domain" description="Cyclic nucleotide-binding" evidence="4">
    <location>
        <begin position="13"/>
        <end position="116"/>
    </location>
</feature>
<organism evidence="6 7">
    <name type="scientific">Actinosynnema pretiosum subsp. pretiosum</name>
    <dbReference type="NCBI Taxonomy" id="103721"/>
    <lineage>
        <taxon>Bacteria</taxon>
        <taxon>Bacillati</taxon>
        <taxon>Actinomycetota</taxon>
        <taxon>Actinomycetes</taxon>
        <taxon>Pseudonocardiales</taxon>
        <taxon>Pseudonocardiaceae</taxon>
        <taxon>Actinosynnema</taxon>
    </lineage>
</organism>
<evidence type="ECO:0000256" key="1">
    <source>
        <dbReference type="ARBA" id="ARBA00023015"/>
    </source>
</evidence>
<dbReference type="Gene3D" id="2.60.120.10">
    <property type="entry name" value="Jelly Rolls"/>
    <property type="match status" value="1"/>
</dbReference>
<dbReference type="SUPFAM" id="SSF51206">
    <property type="entry name" value="cAMP-binding domain-like"/>
    <property type="match status" value="1"/>
</dbReference>
<dbReference type="Gene3D" id="1.10.10.10">
    <property type="entry name" value="Winged helix-like DNA-binding domain superfamily/Winged helix DNA-binding domain"/>
    <property type="match status" value="1"/>
</dbReference>
<evidence type="ECO:0000256" key="2">
    <source>
        <dbReference type="ARBA" id="ARBA00023125"/>
    </source>
</evidence>
<dbReference type="PROSITE" id="PS50042">
    <property type="entry name" value="CNMP_BINDING_3"/>
    <property type="match status" value="1"/>
</dbReference>
<dbReference type="SMART" id="SM00100">
    <property type="entry name" value="cNMP"/>
    <property type="match status" value="1"/>
</dbReference>
<protein>
    <submittedName>
        <fullName evidence="6">Crp/Fnr family transcriptional regulator</fullName>
    </submittedName>
</protein>
<dbReference type="EMBL" id="CP073249">
    <property type="protein sequence ID" value="QUF02993.1"/>
    <property type="molecule type" value="Genomic_DNA"/>
</dbReference>
<keyword evidence="3" id="KW-0804">Transcription</keyword>
<evidence type="ECO:0000259" key="5">
    <source>
        <dbReference type="PROSITE" id="PS51063"/>
    </source>
</evidence>
<dbReference type="InterPro" id="IPR036390">
    <property type="entry name" value="WH_DNA-bd_sf"/>
</dbReference>
<evidence type="ECO:0000256" key="3">
    <source>
        <dbReference type="ARBA" id="ARBA00023163"/>
    </source>
</evidence>
<proteinExistence type="predicted"/>
<evidence type="ECO:0000259" key="4">
    <source>
        <dbReference type="PROSITE" id="PS50042"/>
    </source>
</evidence>
<dbReference type="CDD" id="cd00038">
    <property type="entry name" value="CAP_ED"/>
    <property type="match status" value="1"/>
</dbReference>
<dbReference type="Pfam" id="PF13545">
    <property type="entry name" value="HTH_Crp_2"/>
    <property type="match status" value="1"/>
</dbReference>
<gene>
    <name evidence="6" type="ORF">KCV87_26685</name>
</gene>
<keyword evidence="2" id="KW-0238">DNA-binding</keyword>
<dbReference type="InterPro" id="IPR000595">
    <property type="entry name" value="cNMP-bd_dom"/>
</dbReference>
<dbReference type="InterPro" id="IPR014710">
    <property type="entry name" value="RmlC-like_jellyroll"/>
</dbReference>
<dbReference type="GO" id="GO:0003677">
    <property type="term" value="F:DNA binding"/>
    <property type="evidence" value="ECO:0007669"/>
    <property type="project" value="UniProtKB-KW"/>
</dbReference>
<dbReference type="PANTHER" id="PTHR24567:SF68">
    <property type="entry name" value="DNA-BINDING TRANSCRIPTIONAL DUAL REGULATOR CRP"/>
    <property type="match status" value="1"/>
</dbReference>
<dbReference type="PROSITE" id="PS51063">
    <property type="entry name" value="HTH_CRP_2"/>
    <property type="match status" value="1"/>
</dbReference>
<dbReference type="SUPFAM" id="SSF46785">
    <property type="entry name" value="Winged helix' DNA-binding domain"/>
    <property type="match status" value="1"/>
</dbReference>
<dbReference type="Pfam" id="PF00027">
    <property type="entry name" value="cNMP_binding"/>
    <property type="match status" value="1"/>
</dbReference>
<keyword evidence="1" id="KW-0805">Transcription regulation</keyword>
<sequence length="229" mass="25220">MTGADPVWQSTSLLGRVREPARADLLALGTRVPYGPDKEVIVQDARDTHVLLLLSGMVKVQAVDEDGERALLDIRIAGDVVGEMAALSGRPRSATVRTCGDVVARAITRADFQALLLRRPEVAMELVLVVGERLRWSIDRRRDFLSCPAPVRVARVLVELVQTYGRQDKDAWRLGIPLTKVELASIAGMKPRTAEKAFSDLRHAGVVVSNLRRDVLVPDLRALRRYAGS</sequence>
<dbReference type="InterPro" id="IPR050397">
    <property type="entry name" value="Env_Response_Regulators"/>
</dbReference>
<reference evidence="6" key="1">
    <citation type="submission" date="2021-04" db="EMBL/GenBank/DDBJ databases">
        <title>Genomic sequence of Actinosynnema pretiosum subsp. pretiosum ATCC 31280 (C-14919).</title>
        <authorList>
            <person name="Bai L."/>
            <person name="Wang X."/>
            <person name="Xiao Y."/>
        </authorList>
    </citation>
    <scope>NUCLEOTIDE SEQUENCE</scope>
    <source>
        <strain evidence="6">ATCC 31280</strain>
    </source>
</reference>
<dbReference type="PANTHER" id="PTHR24567">
    <property type="entry name" value="CRP FAMILY TRANSCRIPTIONAL REGULATORY PROTEIN"/>
    <property type="match status" value="1"/>
</dbReference>
<name>A0AA45L4K7_9PSEU</name>
<evidence type="ECO:0000313" key="6">
    <source>
        <dbReference type="EMBL" id="QUF02993.1"/>
    </source>
</evidence>
<dbReference type="InterPro" id="IPR036388">
    <property type="entry name" value="WH-like_DNA-bd_sf"/>
</dbReference>
<dbReference type="GO" id="GO:0003700">
    <property type="term" value="F:DNA-binding transcription factor activity"/>
    <property type="evidence" value="ECO:0007669"/>
    <property type="project" value="TreeGrafter"/>
</dbReference>
<accession>A0AA45L4K7</accession>
<dbReference type="InterPro" id="IPR012318">
    <property type="entry name" value="HTH_CRP"/>
</dbReference>
<dbReference type="AlphaFoldDB" id="A0AA45L4K7"/>
<dbReference type="InterPro" id="IPR018490">
    <property type="entry name" value="cNMP-bd_dom_sf"/>
</dbReference>
<evidence type="ECO:0000313" key="7">
    <source>
        <dbReference type="Proteomes" id="UP000677152"/>
    </source>
</evidence>
<dbReference type="Proteomes" id="UP000677152">
    <property type="component" value="Chromosome"/>
</dbReference>
<dbReference type="GO" id="GO:0005829">
    <property type="term" value="C:cytosol"/>
    <property type="evidence" value="ECO:0007669"/>
    <property type="project" value="TreeGrafter"/>
</dbReference>
<feature type="domain" description="HTH crp-type" evidence="5">
    <location>
        <begin position="147"/>
        <end position="221"/>
    </location>
</feature>